<gene>
    <name evidence="4" type="ORF">CLV71_102173</name>
</gene>
<dbReference type="PANTHER" id="PTHR39757">
    <property type="match status" value="1"/>
</dbReference>
<comment type="caution">
    <text evidence="4">The sequence shown here is derived from an EMBL/GenBank/DDBJ whole genome shotgun (WGS) entry which is preliminary data.</text>
</comment>
<name>A0A4R7W128_9PSEU</name>
<reference evidence="4 5" key="1">
    <citation type="submission" date="2019-03" db="EMBL/GenBank/DDBJ databases">
        <title>Genomic Encyclopedia of Archaeal and Bacterial Type Strains, Phase II (KMG-II): from individual species to whole genera.</title>
        <authorList>
            <person name="Goeker M."/>
        </authorList>
    </citation>
    <scope>NUCLEOTIDE SEQUENCE [LARGE SCALE GENOMIC DNA]</scope>
    <source>
        <strain evidence="4 5">DSM 45499</strain>
    </source>
</reference>
<dbReference type="SUPFAM" id="SSF51905">
    <property type="entry name" value="FAD/NAD(P)-binding domain"/>
    <property type="match status" value="1"/>
</dbReference>
<dbReference type="GO" id="GO:0016117">
    <property type="term" value="P:carotenoid biosynthetic process"/>
    <property type="evidence" value="ECO:0007669"/>
    <property type="project" value="UniProtKB-KW"/>
</dbReference>
<keyword evidence="3" id="KW-0520">NAD</keyword>
<protein>
    <submittedName>
        <fullName evidence="4">Lycopene cyclase (CrtL-type)</fullName>
    </submittedName>
</protein>
<organism evidence="4 5">
    <name type="scientific">Actinophytocola oryzae</name>
    <dbReference type="NCBI Taxonomy" id="502181"/>
    <lineage>
        <taxon>Bacteria</taxon>
        <taxon>Bacillati</taxon>
        <taxon>Actinomycetota</taxon>
        <taxon>Actinomycetes</taxon>
        <taxon>Pseudonocardiales</taxon>
        <taxon>Pseudonocardiaceae</taxon>
    </lineage>
</organism>
<keyword evidence="2" id="KW-0125">Carotenoid biosynthesis</keyword>
<dbReference type="Proteomes" id="UP000294927">
    <property type="component" value="Unassembled WGS sequence"/>
</dbReference>
<dbReference type="Gene3D" id="3.50.50.60">
    <property type="entry name" value="FAD/NAD(P)-binding domain"/>
    <property type="match status" value="1"/>
</dbReference>
<dbReference type="InterPro" id="IPR036188">
    <property type="entry name" value="FAD/NAD-bd_sf"/>
</dbReference>
<dbReference type="PANTHER" id="PTHR39757:SF5">
    <property type="entry name" value="OS02G0190600 PROTEIN"/>
    <property type="match status" value="1"/>
</dbReference>
<keyword evidence="5" id="KW-1185">Reference proteome</keyword>
<evidence type="ECO:0000256" key="1">
    <source>
        <dbReference type="ARBA" id="ARBA00006599"/>
    </source>
</evidence>
<evidence type="ECO:0000256" key="2">
    <source>
        <dbReference type="ARBA" id="ARBA00022746"/>
    </source>
</evidence>
<dbReference type="Pfam" id="PF05834">
    <property type="entry name" value="Lycopene_cycl"/>
    <property type="match status" value="1"/>
</dbReference>
<dbReference type="GO" id="GO:0016705">
    <property type="term" value="F:oxidoreductase activity, acting on paired donors, with incorporation or reduction of molecular oxygen"/>
    <property type="evidence" value="ECO:0007669"/>
    <property type="project" value="InterPro"/>
</dbReference>
<accession>A0A4R7W128</accession>
<proteinExistence type="inferred from homology"/>
<dbReference type="InterPro" id="IPR010108">
    <property type="entry name" value="Lycopene_cyclase_b/e"/>
</dbReference>
<sequence>MGTYIGPVVVPTSTFADVVVVGSGPAGWALADHCVRNGLLTALVAPAPTEPWTATYGLWTTQTGGLPPGSAVVRARRVLAGDHVLNREYAVLDNEAVRRGYARQPVHTVAAVVTGVEHRSDRAVVALESGGRLACRLVVDASGRRRALSGGQRRGSRPEQTAYGMIFPTSVAEPLVGRHEAVFMRWAGDTAGPPTFLYAVPLPDDRVLLEETSLVRRPGLALVELKRRLLRRLEHAGIPSDAATSTEHVRFAMDAPRPGPRGADLSFGVAAGMMHPATGYSVGEALTSAPPLARAIAEALPRGRDEARRAARAQLWSYRARAVRRLRVWGQRTLLTLAPEQVPEFFDAFFSIPEHLQDAYLCGRDDLAGTVAAMAAVHRAASARLRAAMVTGALPQLTG</sequence>
<evidence type="ECO:0000313" key="4">
    <source>
        <dbReference type="EMBL" id="TDV56112.1"/>
    </source>
</evidence>
<dbReference type="EMBL" id="SOCP01000002">
    <property type="protein sequence ID" value="TDV56112.1"/>
    <property type="molecule type" value="Genomic_DNA"/>
</dbReference>
<comment type="similarity">
    <text evidence="1">Belongs to the lycopene cyclase family.</text>
</comment>
<dbReference type="NCBIfam" id="TIGR01790">
    <property type="entry name" value="carotene-cycl"/>
    <property type="match status" value="1"/>
</dbReference>
<evidence type="ECO:0000313" key="5">
    <source>
        <dbReference type="Proteomes" id="UP000294927"/>
    </source>
</evidence>
<dbReference type="AlphaFoldDB" id="A0A4R7W128"/>
<dbReference type="GO" id="GO:0016860">
    <property type="term" value="F:intramolecular oxidoreductase activity"/>
    <property type="evidence" value="ECO:0007669"/>
    <property type="project" value="UniProtKB-ARBA"/>
</dbReference>
<evidence type="ECO:0000256" key="3">
    <source>
        <dbReference type="ARBA" id="ARBA00023027"/>
    </source>
</evidence>